<feature type="transmembrane region" description="Helical" evidence="7">
    <location>
        <begin position="372"/>
        <end position="395"/>
    </location>
</feature>
<keyword evidence="6 7" id="KW-0472">Membrane</keyword>
<evidence type="ECO:0000256" key="1">
    <source>
        <dbReference type="ARBA" id="ARBA00004651"/>
    </source>
</evidence>
<comment type="subcellular location">
    <subcellularLocation>
        <location evidence="1">Cell membrane</location>
        <topology evidence="1">Multi-pass membrane protein</topology>
    </subcellularLocation>
</comment>
<evidence type="ECO:0000313" key="9">
    <source>
        <dbReference type="EMBL" id="OLP59562.1"/>
    </source>
</evidence>
<evidence type="ECO:0000256" key="7">
    <source>
        <dbReference type="SAM" id="Phobius"/>
    </source>
</evidence>
<dbReference type="InterPro" id="IPR036259">
    <property type="entry name" value="MFS_trans_sf"/>
</dbReference>
<dbReference type="CDD" id="cd06173">
    <property type="entry name" value="MFS_MefA_like"/>
    <property type="match status" value="1"/>
</dbReference>
<evidence type="ECO:0000256" key="3">
    <source>
        <dbReference type="ARBA" id="ARBA00022475"/>
    </source>
</evidence>
<dbReference type="PROSITE" id="PS50850">
    <property type="entry name" value="MFS"/>
    <property type="match status" value="1"/>
</dbReference>
<dbReference type="PANTHER" id="PTHR23513:SF9">
    <property type="entry name" value="ENTEROBACTIN EXPORTER ENTS"/>
    <property type="match status" value="1"/>
</dbReference>
<feature type="transmembrane region" description="Helical" evidence="7">
    <location>
        <begin position="82"/>
        <end position="107"/>
    </location>
</feature>
<dbReference type="AlphaFoldDB" id="A0A1Q9AVU4"/>
<evidence type="ECO:0000259" key="8">
    <source>
        <dbReference type="PROSITE" id="PS50850"/>
    </source>
</evidence>
<proteinExistence type="predicted"/>
<evidence type="ECO:0000256" key="5">
    <source>
        <dbReference type="ARBA" id="ARBA00022989"/>
    </source>
</evidence>
<dbReference type="SUPFAM" id="SSF103473">
    <property type="entry name" value="MFS general substrate transporter"/>
    <property type="match status" value="1"/>
</dbReference>
<dbReference type="GO" id="GO:0005886">
    <property type="term" value="C:plasma membrane"/>
    <property type="evidence" value="ECO:0007669"/>
    <property type="project" value="UniProtKB-SubCell"/>
</dbReference>
<evidence type="ECO:0000256" key="4">
    <source>
        <dbReference type="ARBA" id="ARBA00022692"/>
    </source>
</evidence>
<dbReference type="GO" id="GO:0022857">
    <property type="term" value="F:transmembrane transporter activity"/>
    <property type="evidence" value="ECO:0007669"/>
    <property type="project" value="InterPro"/>
</dbReference>
<dbReference type="InterPro" id="IPR020846">
    <property type="entry name" value="MFS_dom"/>
</dbReference>
<organism evidence="9 10">
    <name type="scientific">Xaviernesmea oryzae</name>
    <dbReference type="NCBI Taxonomy" id="464029"/>
    <lineage>
        <taxon>Bacteria</taxon>
        <taxon>Pseudomonadati</taxon>
        <taxon>Pseudomonadota</taxon>
        <taxon>Alphaproteobacteria</taxon>
        <taxon>Hyphomicrobiales</taxon>
        <taxon>Rhizobiaceae</taxon>
        <taxon>Rhizobium/Agrobacterium group</taxon>
        <taxon>Xaviernesmea</taxon>
    </lineage>
</organism>
<feature type="transmembrane region" description="Helical" evidence="7">
    <location>
        <begin position="260"/>
        <end position="279"/>
    </location>
</feature>
<keyword evidence="10" id="KW-1185">Reference proteome</keyword>
<protein>
    <submittedName>
        <fullName evidence="9">MFS transporter</fullName>
    </submittedName>
</protein>
<sequence length="417" mass="44270">MSQAVSGNRFAAFQHVGYRRYFFARFLAYFAVQIVSVAVGWQIYDLTKDPFDLGLIGLVQFLPSLALILVTGSVADRFNRRVIMGLCMVVSMICAGALLALTLTGLFTPLPVYAVLLVFGIERAFLGPAANSLAPNLVPPEDLPSAIAWNSSSWQTAMIVGPVAGGLLYALGPAVPYLVAVLFFLASAIMVFVIPKPAQRTAGKAQNWQTITAGFRYIMSEKVVLGAISLDLFAVLLGGAVALMPVFARDILALGPWGLGMLRAAPGVGAVSMALFLAAHPIRSHAGLLMFVGVALFGVGTVIFGLSTTPWLSIAALVLIGASDMVSVYVRETLIMLWTPDELRGRVNAVNMVFVGASNELGEFRAGMMASAFGAVHAVVIGGVGTLAVSILWALGFPKLRQIQTLDVPESHQDKAR</sequence>
<feature type="domain" description="Major facilitator superfamily (MFS) profile" evidence="8">
    <location>
        <begin position="17"/>
        <end position="401"/>
    </location>
</feature>
<dbReference type="PANTHER" id="PTHR23513">
    <property type="entry name" value="INTEGRAL MEMBRANE EFFLUX PROTEIN-RELATED"/>
    <property type="match status" value="1"/>
</dbReference>
<dbReference type="InterPro" id="IPR010290">
    <property type="entry name" value="TM_effector"/>
</dbReference>
<reference evidence="9 10" key="1">
    <citation type="submission" date="2016-09" db="EMBL/GenBank/DDBJ databases">
        <title>Rhizobium sp. nov., a novel species isolated from the rice rhizosphere.</title>
        <authorList>
            <person name="Zhao J."/>
            <person name="Zhang X."/>
        </authorList>
    </citation>
    <scope>NUCLEOTIDE SEQUENCE [LARGE SCALE GENOMIC DNA]</scope>
    <source>
        <strain evidence="9 10">1.7048</strain>
    </source>
</reference>
<dbReference type="Proteomes" id="UP000186364">
    <property type="component" value="Unassembled WGS sequence"/>
</dbReference>
<dbReference type="Pfam" id="PF05977">
    <property type="entry name" value="MFS_3"/>
    <property type="match status" value="1"/>
</dbReference>
<keyword evidence="3" id="KW-1003">Cell membrane</keyword>
<dbReference type="Gene3D" id="1.20.1250.20">
    <property type="entry name" value="MFS general substrate transporter like domains"/>
    <property type="match status" value="1"/>
</dbReference>
<name>A0A1Q9AVU4_9HYPH</name>
<evidence type="ECO:0000313" key="10">
    <source>
        <dbReference type="Proteomes" id="UP000186364"/>
    </source>
</evidence>
<dbReference type="OrthoDB" id="7283966at2"/>
<evidence type="ECO:0000256" key="2">
    <source>
        <dbReference type="ARBA" id="ARBA00022448"/>
    </source>
</evidence>
<feature type="transmembrane region" description="Helical" evidence="7">
    <location>
        <begin position="286"/>
        <end position="305"/>
    </location>
</feature>
<keyword evidence="2" id="KW-0813">Transport</keyword>
<gene>
    <name evidence="9" type="ORF">BJF93_20300</name>
</gene>
<keyword evidence="5 7" id="KW-1133">Transmembrane helix</keyword>
<dbReference type="RefSeq" id="WP_075628118.1">
    <property type="nucleotide sequence ID" value="NZ_FOAM01000020.1"/>
</dbReference>
<feature type="transmembrane region" description="Helical" evidence="7">
    <location>
        <begin position="55"/>
        <end position="75"/>
    </location>
</feature>
<feature type="transmembrane region" description="Helical" evidence="7">
    <location>
        <begin position="21"/>
        <end position="43"/>
    </location>
</feature>
<feature type="transmembrane region" description="Helical" evidence="7">
    <location>
        <begin position="174"/>
        <end position="194"/>
    </location>
</feature>
<evidence type="ECO:0000256" key="6">
    <source>
        <dbReference type="ARBA" id="ARBA00023136"/>
    </source>
</evidence>
<keyword evidence="4 7" id="KW-0812">Transmembrane</keyword>
<accession>A0A1Q9AVU4</accession>
<feature type="transmembrane region" description="Helical" evidence="7">
    <location>
        <begin position="223"/>
        <end position="248"/>
    </location>
</feature>
<dbReference type="EMBL" id="MKIP01000051">
    <property type="protein sequence ID" value="OLP59562.1"/>
    <property type="molecule type" value="Genomic_DNA"/>
</dbReference>
<comment type="caution">
    <text evidence="9">The sequence shown here is derived from an EMBL/GenBank/DDBJ whole genome shotgun (WGS) entry which is preliminary data.</text>
</comment>